<dbReference type="InterPro" id="IPR036390">
    <property type="entry name" value="WH_DNA-bd_sf"/>
</dbReference>
<accession>A0A8H6E0T1</accession>
<dbReference type="SUPFAM" id="SSF46785">
    <property type="entry name" value="Winged helix' DNA-binding domain"/>
    <property type="match status" value="1"/>
</dbReference>
<feature type="compositionally biased region" description="Polar residues" evidence="2">
    <location>
        <begin position="96"/>
        <end position="110"/>
    </location>
</feature>
<comment type="caution">
    <text evidence="4">The sequence shown here is derived from an EMBL/GenBank/DDBJ whole genome shotgun (WGS) entry which is preliminary data.</text>
</comment>
<dbReference type="Gene3D" id="1.10.10.10">
    <property type="entry name" value="Winged helix-like DNA-binding domain superfamily/Winged helix DNA-binding domain"/>
    <property type="match status" value="1"/>
</dbReference>
<evidence type="ECO:0000313" key="4">
    <source>
        <dbReference type="EMBL" id="KAF5854598.1"/>
    </source>
</evidence>
<evidence type="ECO:0000256" key="2">
    <source>
        <dbReference type="SAM" id="MobiDB-lite"/>
    </source>
</evidence>
<dbReference type="Proteomes" id="UP000624244">
    <property type="component" value="Unassembled WGS sequence"/>
</dbReference>
<keyword evidence="1" id="KW-0238">DNA-binding</keyword>
<dbReference type="GO" id="GO:0000981">
    <property type="term" value="F:DNA-binding transcription factor activity, RNA polymerase II-specific"/>
    <property type="evidence" value="ECO:0007669"/>
    <property type="project" value="TreeGrafter"/>
</dbReference>
<protein>
    <recommendedName>
        <fullName evidence="3">RFX-type winged-helix domain-containing protein</fullName>
    </recommendedName>
</protein>
<dbReference type="Pfam" id="PF25340">
    <property type="entry name" value="BCD_RFX"/>
    <property type="match status" value="1"/>
</dbReference>
<dbReference type="FunFam" id="1.10.10.10:FF:000119">
    <property type="entry name" value="DNA damage and replication checkpoint protein"/>
    <property type="match status" value="1"/>
</dbReference>
<dbReference type="EMBL" id="WNKQ01000001">
    <property type="protein sequence ID" value="KAF5854598.1"/>
    <property type="molecule type" value="Genomic_DNA"/>
</dbReference>
<feature type="compositionally biased region" description="Polar residues" evidence="2">
    <location>
        <begin position="23"/>
        <end position="33"/>
    </location>
</feature>
<feature type="region of interest" description="Disordered" evidence="2">
    <location>
        <begin position="94"/>
        <end position="170"/>
    </location>
</feature>
<name>A0A8H6E0T1_COCSA</name>
<proteinExistence type="predicted"/>
<feature type="compositionally biased region" description="Low complexity" evidence="2">
    <location>
        <begin position="9"/>
        <end position="20"/>
    </location>
</feature>
<dbReference type="InterPro" id="IPR003150">
    <property type="entry name" value="DNA-bd_RFX"/>
</dbReference>
<dbReference type="AlphaFoldDB" id="A0A8H6E0T1"/>
<organism evidence="4 5">
    <name type="scientific">Cochliobolus sativus</name>
    <name type="common">Common root rot and spot blotch fungus</name>
    <name type="synonym">Bipolaris sorokiniana</name>
    <dbReference type="NCBI Taxonomy" id="45130"/>
    <lineage>
        <taxon>Eukaryota</taxon>
        <taxon>Fungi</taxon>
        <taxon>Dikarya</taxon>
        <taxon>Ascomycota</taxon>
        <taxon>Pezizomycotina</taxon>
        <taxon>Dothideomycetes</taxon>
        <taxon>Pleosporomycetidae</taxon>
        <taxon>Pleosporales</taxon>
        <taxon>Pleosporineae</taxon>
        <taxon>Pleosporaceae</taxon>
        <taxon>Bipolaris</taxon>
    </lineage>
</organism>
<dbReference type="InterPro" id="IPR039779">
    <property type="entry name" value="RFX-like"/>
</dbReference>
<feature type="region of interest" description="Disordered" evidence="2">
    <location>
        <begin position="801"/>
        <end position="822"/>
    </location>
</feature>
<reference evidence="4" key="1">
    <citation type="submission" date="2019-11" db="EMBL/GenBank/DDBJ databases">
        <title>Bipolaris sorokiniana Genome sequencing.</title>
        <authorList>
            <person name="Wang H."/>
        </authorList>
    </citation>
    <scope>NUCLEOTIDE SEQUENCE</scope>
</reference>
<feature type="region of interest" description="Disordered" evidence="2">
    <location>
        <begin position="283"/>
        <end position="307"/>
    </location>
</feature>
<sequence length="843" mass="93731">MTDIRRPRSNTSMSTRSNRPPSRASTTSVHSFEQFQQPQQSRAAQFPQQPQYHAPFTTSEALQPALIQAAQQVSAQDHLINMSLESVQQYLGYPADSTTNQPQPNGQPAQTDHHGYHNPLPQQSQLSQLSQLSQHSQHSQQHSFMAPSVDNEDKKKRASTSGAATNDKELRQLLNQNEGRNLKDVAAEVIQNDRTSKSEKSKQLFAMLWLQSVCRVAKTSVPRNRVYSKYAERCGTDRVIPLNPASFGKLVRVIFPGIQTRRLGVRGESKYHYVDLELINDGSDGDEARRPSTGAAAHHAMKRQTSGTPRLNLEYAPYSHPFEGHILTKTSAIPRLPADNSQFPPREPRAESHNTFYTPTSSRGVLFTDIYSSHFQPSQSRTKSSYEHELKFPTPDILEAPDAFVVELPDIKPYLPARTDPDSADNLVAMYRSHVVSLVDSVRYCKEKQFFRLFGTFHGTLTVPVQKLFATPELAPWIRECDWMMYQKMIRNVSQLTLQVAPPPVLKFLDNVAKTLHAHIAAKFMSLPVHVLEAKLEPATLFAHLLRQMLRVNSAAHAAAVMLTAESHRTHMYADWLQHVNIKRIIANELPASCAHEEVYNILTTEIRSMLGPLPQEIQLPSGTIHRAAYPDPPADPSESVIDRIAAFLTRLPSRFPGAHARTIMHCISALGSAALREITVENGISFQGWWLTKVFVDEMAQWLASIGGFLGHSPPDWTSSNYSPVMGDHLNAGMTNGGSGSNNDSRYSSLEADFGADQSFISTTSHVTIQDTGSNQEVNTGRFTQQSSQYNMSFSYDYNLNPSQQESNHDDSGIGLGLGGQEDGIDAKFASHLSSALSQSVS</sequence>
<feature type="region of interest" description="Disordered" evidence="2">
    <location>
        <begin position="1"/>
        <end position="50"/>
    </location>
</feature>
<dbReference type="InterPro" id="IPR057321">
    <property type="entry name" value="RFX1-4/6/8-like_BCD"/>
</dbReference>
<feature type="domain" description="RFX-type winged-helix" evidence="3">
    <location>
        <begin position="206"/>
        <end position="280"/>
    </location>
</feature>
<evidence type="ECO:0000259" key="3">
    <source>
        <dbReference type="PROSITE" id="PS51526"/>
    </source>
</evidence>
<dbReference type="Pfam" id="PF02257">
    <property type="entry name" value="RFX_DNA_binding"/>
    <property type="match status" value="1"/>
</dbReference>
<feature type="compositionally biased region" description="Low complexity" evidence="2">
    <location>
        <begin position="122"/>
        <end position="143"/>
    </location>
</feature>
<feature type="compositionally biased region" description="Low complexity" evidence="2">
    <location>
        <begin position="34"/>
        <end position="50"/>
    </location>
</feature>
<gene>
    <name evidence="4" type="ORF">GGP41_007408</name>
</gene>
<dbReference type="PANTHER" id="PTHR12619">
    <property type="entry name" value="RFX TRANSCRIPTION FACTOR FAMILY"/>
    <property type="match status" value="1"/>
</dbReference>
<dbReference type="InterPro" id="IPR036388">
    <property type="entry name" value="WH-like_DNA-bd_sf"/>
</dbReference>
<dbReference type="GO" id="GO:0000978">
    <property type="term" value="F:RNA polymerase II cis-regulatory region sequence-specific DNA binding"/>
    <property type="evidence" value="ECO:0007669"/>
    <property type="project" value="TreeGrafter"/>
</dbReference>
<evidence type="ECO:0000256" key="1">
    <source>
        <dbReference type="ARBA" id="ARBA00023125"/>
    </source>
</evidence>
<dbReference type="PROSITE" id="PS51526">
    <property type="entry name" value="RFX_DBD"/>
    <property type="match status" value="1"/>
</dbReference>
<evidence type="ECO:0000313" key="5">
    <source>
        <dbReference type="Proteomes" id="UP000624244"/>
    </source>
</evidence>
<dbReference type="PANTHER" id="PTHR12619:SF5">
    <property type="entry name" value="TRANSCRIPTION FACTOR RFX4"/>
    <property type="match status" value="1"/>
</dbReference>